<dbReference type="GO" id="GO:0009435">
    <property type="term" value="P:NAD+ biosynthetic process"/>
    <property type="evidence" value="ECO:0007669"/>
    <property type="project" value="UniProtKB-UniRule"/>
</dbReference>
<feature type="domain" description="Cytidyltransferase-like" evidence="6">
    <location>
        <begin position="4"/>
        <end position="133"/>
    </location>
</feature>
<evidence type="ECO:0000256" key="2">
    <source>
        <dbReference type="ARBA" id="ARBA00022679"/>
    </source>
</evidence>
<dbReference type="GO" id="GO:0005524">
    <property type="term" value="F:ATP binding"/>
    <property type="evidence" value="ECO:0007669"/>
    <property type="project" value="UniProtKB-KW"/>
</dbReference>
<comment type="pathway">
    <text evidence="4">Cofactor biosynthesis; NAD(+) biosynthesis; NAD(+) from nicotinamide D-ribonucleotide: step 1/1.</text>
</comment>
<evidence type="ECO:0000256" key="1">
    <source>
        <dbReference type="ARBA" id="ARBA00010124"/>
    </source>
</evidence>
<dbReference type="EC" id="2.7.7.1" evidence="4 5"/>
<dbReference type="GO" id="GO:0005737">
    <property type="term" value="C:cytoplasm"/>
    <property type="evidence" value="ECO:0007669"/>
    <property type="project" value="UniProtKB-SubCell"/>
</dbReference>
<dbReference type="HAMAP" id="MF_00243">
    <property type="entry name" value="NMN_adenylyltr"/>
    <property type="match status" value="1"/>
</dbReference>
<keyword evidence="4" id="KW-0520">NAD</keyword>
<accession>A0A7D6BLV7</accession>
<dbReference type="NCBIfam" id="TIGR01527">
    <property type="entry name" value="arch_NMN_Atrans"/>
    <property type="match status" value="1"/>
</dbReference>
<keyword evidence="3 4" id="KW-0548">Nucleotidyltransferase</keyword>
<dbReference type="GO" id="GO:0000309">
    <property type="term" value="F:nicotinamide-nucleotide adenylyltransferase activity"/>
    <property type="evidence" value="ECO:0007669"/>
    <property type="project" value="UniProtKB-UniRule"/>
</dbReference>
<keyword evidence="2 4" id="KW-0808">Transferase</keyword>
<comment type="similarity">
    <text evidence="1 4">Belongs to the archaeal NMN adenylyltransferase family.</text>
</comment>
<reference evidence="8" key="1">
    <citation type="submission" date="2020-07" db="EMBL/GenBank/DDBJ databases">
        <title>Metabolic diversity and evolutionary history of the archaeal phylum ###Micrarchaeota### uncovered from a freshwater lake metagenome.</title>
        <authorList>
            <person name="Kadnikov V.V."/>
            <person name="Savvichev A.S."/>
            <person name="Mardanov A.V."/>
            <person name="Beletsky A.V."/>
            <person name="Chupakov A.V."/>
            <person name="Kokryatskaya N.M."/>
            <person name="Pimenov N.V."/>
            <person name="Ravin N.V."/>
        </authorList>
    </citation>
    <scope>NUCLEOTIDE SEQUENCE [LARGE SCALE GENOMIC DNA]</scope>
</reference>
<keyword evidence="4" id="KW-0662">Pyridine nucleotide biosynthesis</keyword>
<dbReference type="NCBIfam" id="NF002243">
    <property type="entry name" value="PRK01153.1"/>
    <property type="match status" value="1"/>
</dbReference>
<dbReference type="UniPathway" id="UPA00253">
    <property type="reaction ID" value="UER00600"/>
</dbReference>
<evidence type="ECO:0000256" key="3">
    <source>
        <dbReference type="ARBA" id="ARBA00022695"/>
    </source>
</evidence>
<dbReference type="NCBIfam" id="TIGR00125">
    <property type="entry name" value="cyt_tran_rel"/>
    <property type="match status" value="1"/>
</dbReference>
<dbReference type="Proteomes" id="UP000510821">
    <property type="component" value="Chromosome"/>
</dbReference>
<proteinExistence type="inferred from homology"/>
<evidence type="ECO:0000259" key="6">
    <source>
        <dbReference type="Pfam" id="PF01467"/>
    </source>
</evidence>
<keyword evidence="4" id="KW-0067">ATP-binding</keyword>
<keyword evidence="4" id="KW-0547">Nucleotide-binding</keyword>
<comment type="subcellular location">
    <subcellularLocation>
        <location evidence="4">Cytoplasm</location>
    </subcellularLocation>
</comment>
<dbReference type="KEGG" id="flt:Sv326_0563"/>
<name>A0A7D6BLV7_FERL1</name>
<sequence length="175" mass="19971">MRGLFVGRFQPFHNGHMKAVEWILGRCDELVIAVGSTQRSFNRMEVFTAGERIEMMRRALKARKLDGRCIIIPVSDINNNALWVSHVNSLCPEFDVVFSNNPLVKLLFSEVGKKVVEVPLFDRKSCDGSHIRKLMLSGAKWKELVPKEVAEFIIQKRGIERLRSISKEDKYGVVA</sequence>
<dbReference type="SUPFAM" id="SSF52374">
    <property type="entry name" value="Nucleotidylyl transferase"/>
    <property type="match status" value="1"/>
</dbReference>
<dbReference type="InterPro" id="IPR004821">
    <property type="entry name" value="Cyt_trans-like"/>
</dbReference>
<dbReference type="InterPro" id="IPR014729">
    <property type="entry name" value="Rossmann-like_a/b/a_fold"/>
</dbReference>
<gene>
    <name evidence="7" type="ORF">Sv326_0563</name>
</gene>
<comment type="catalytic activity">
    <reaction evidence="4">
        <text>beta-nicotinamide D-ribonucleotide + ATP + H(+) = diphosphate + NAD(+)</text>
        <dbReference type="Rhea" id="RHEA:21360"/>
        <dbReference type="ChEBI" id="CHEBI:14649"/>
        <dbReference type="ChEBI" id="CHEBI:15378"/>
        <dbReference type="ChEBI" id="CHEBI:30616"/>
        <dbReference type="ChEBI" id="CHEBI:33019"/>
        <dbReference type="ChEBI" id="CHEBI:57540"/>
        <dbReference type="EC" id="2.7.7.1"/>
    </reaction>
</comment>
<dbReference type="EMBL" id="CP058998">
    <property type="protein sequence ID" value="QLJ52738.1"/>
    <property type="molecule type" value="Genomic_DNA"/>
</dbReference>
<dbReference type="AlphaFoldDB" id="A0A7D6BLV7"/>
<dbReference type="PANTHER" id="PTHR21342">
    <property type="entry name" value="PHOSPHOPANTETHEINE ADENYLYLTRANSFERASE"/>
    <property type="match status" value="1"/>
</dbReference>
<evidence type="ECO:0000313" key="8">
    <source>
        <dbReference type="Proteomes" id="UP000510821"/>
    </source>
</evidence>
<organism evidence="7 8">
    <name type="scientific">Fermentimicrarchaeum limneticum</name>
    <dbReference type="NCBI Taxonomy" id="2795018"/>
    <lineage>
        <taxon>Archaea</taxon>
        <taxon>Candidatus Micrarchaeota</taxon>
        <taxon>Candidatus Fermentimicrarchaeales</taxon>
        <taxon>Candidatus Fermentimicrarchaeaceae</taxon>
        <taxon>Candidatus Fermentimicrarchaeum</taxon>
    </lineage>
</organism>
<dbReference type="Gene3D" id="3.40.50.620">
    <property type="entry name" value="HUPs"/>
    <property type="match status" value="1"/>
</dbReference>
<evidence type="ECO:0000313" key="7">
    <source>
        <dbReference type="EMBL" id="QLJ52738.1"/>
    </source>
</evidence>
<dbReference type="PANTHER" id="PTHR21342:SF0">
    <property type="entry name" value="BIFUNCTIONAL NMN ADENYLYLTRANSFERASE_NUDIX HYDROLASE"/>
    <property type="match status" value="1"/>
</dbReference>
<keyword evidence="4" id="KW-0963">Cytoplasm</keyword>
<evidence type="ECO:0000256" key="5">
    <source>
        <dbReference type="NCBIfam" id="TIGR01527"/>
    </source>
</evidence>
<dbReference type="Pfam" id="PF01467">
    <property type="entry name" value="CTP_transf_like"/>
    <property type="match status" value="1"/>
</dbReference>
<evidence type="ECO:0000256" key="4">
    <source>
        <dbReference type="HAMAP-Rule" id="MF_00243"/>
    </source>
</evidence>
<dbReference type="InterPro" id="IPR006418">
    <property type="entry name" value="NMN_Atrans_arc"/>
</dbReference>
<protein>
    <recommendedName>
        <fullName evidence="4 5">Nicotinamide-nucleotide adenylyltransferase</fullName>
        <ecNumber evidence="4 5">2.7.7.1</ecNumber>
    </recommendedName>
    <alternativeName>
        <fullName evidence="4">NAD(+) diphosphorylase</fullName>
    </alternativeName>
    <alternativeName>
        <fullName evidence="4">NAD(+) pyrophosphorylase</fullName>
    </alternativeName>
    <alternativeName>
        <fullName evidence="4">NMN adenylyltransferase</fullName>
    </alternativeName>
</protein>